<gene>
    <name evidence="3" type="ORF">BX592_108181</name>
</gene>
<dbReference type="AlphaFoldDB" id="A0A4R8LTL5"/>
<evidence type="ECO:0000259" key="2">
    <source>
        <dbReference type="Pfam" id="PF00582"/>
    </source>
</evidence>
<dbReference type="RefSeq" id="WP_166676351.1">
    <property type="nucleotide sequence ID" value="NZ_JBHLUW010000003.1"/>
</dbReference>
<comment type="similarity">
    <text evidence="1">Belongs to the universal stress protein A family.</text>
</comment>
<proteinExistence type="inferred from homology"/>
<keyword evidence="4" id="KW-1185">Reference proteome</keyword>
<reference evidence="3 4" key="1">
    <citation type="submission" date="2019-03" db="EMBL/GenBank/DDBJ databases">
        <title>Genomic Encyclopedia of Type Strains, Phase III (KMG-III): the genomes of soil and plant-associated and newly described type strains.</title>
        <authorList>
            <person name="Whitman W."/>
        </authorList>
    </citation>
    <scope>NUCLEOTIDE SEQUENCE [LARGE SCALE GENOMIC DNA]</scope>
    <source>
        <strain evidence="3 4">LMG 29544</strain>
    </source>
</reference>
<dbReference type="Proteomes" id="UP000295509">
    <property type="component" value="Unassembled WGS sequence"/>
</dbReference>
<dbReference type="Gene3D" id="3.40.50.12370">
    <property type="match status" value="1"/>
</dbReference>
<name>A0A4R8LTL5_9BURK</name>
<protein>
    <submittedName>
        <fullName evidence="3">Nucleotide-binding universal stress UspA family protein</fullName>
    </submittedName>
</protein>
<evidence type="ECO:0000313" key="4">
    <source>
        <dbReference type="Proteomes" id="UP000295509"/>
    </source>
</evidence>
<organism evidence="3 4">
    <name type="scientific">Paraburkholderia rhizosphaerae</name>
    <dbReference type="NCBI Taxonomy" id="480658"/>
    <lineage>
        <taxon>Bacteria</taxon>
        <taxon>Pseudomonadati</taxon>
        <taxon>Pseudomonadota</taxon>
        <taxon>Betaproteobacteria</taxon>
        <taxon>Burkholderiales</taxon>
        <taxon>Burkholderiaceae</taxon>
        <taxon>Paraburkholderia</taxon>
    </lineage>
</organism>
<dbReference type="InterPro" id="IPR006016">
    <property type="entry name" value="UspA"/>
</dbReference>
<dbReference type="PRINTS" id="PR01438">
    <property type="entry name" value="UNVRSLSTRESS"/>
</dbReference>
<evidence type="ECO:0000313" key="3">
    <source>
        <dbReference type="EMBL" id="TDY50944.1"/>
    </source>
</evidence>
<feature type="domain" description="UspA" evidence="2">
    <location>
        <begin position="210"/>
        <end position="269"/>
    </location>
</feature>
<accession>A0A4R8LTL5</accession>
<dbReference type="Pfam" id="PF00582">
    <property type="entry name" value="Usp"/>
    <property type="match status" value="1"/>
</dbReference>
<sequence>MSTQDHPAAACDSGRSPAGLPYWRVLIAAWGGRLPAHSIDYACAALNPGAMFHVVAAVAPHDADDPDAMPRARCQSANMMQAACNLLVARGRHANGELLTLPQRDSNSAELLAAAAARWGTDLVLTSWSSPAHVARFARCPVLLLPDVGTSHYGAPPRRFFVASDDSDASCAAVDEVTRIMAPGDEHRIARVALDPRNAPPADTVDAVVLQASAHGGNLARAIAAAALEWQADLLVLGTHAGEPSDKWRFASIAEQVAQINELPLLLVPLVPQVRSGARGR</sequence>
<dbReference type="InterPro" id="IPR006015">
    <property type="entry name" value="Universal_stress_UspA"/>
</dbReference>
<evidence type="ECO:0000256" key="1">
    <source>
        <dbReference type="ARBA" id="ARBA00008791"/>
    </source>
</evidence>
<comment type="caution">
    <text evidence="3">The sequence shown here is derived from an EMBL/GenBank/DDBJ whole genome shotgun (WGS) entry which is preliminary data.</text>
</comment>
<dbReference type="SUPFAM" id="SSF52402">
    <property type="entry name" value="Adenine nucleotide alpha hydrolases-like"/>
    <property type="match status" value="2"/>
</dbReference>
<dbReference type="EMBL" id="SORE01000008">
    <property type="protein sequence ID" value="TDY50944.1"/>
    <property type="molecule type" value="Genomic_DNA"/>
</dbReference>